<dbReference type="InterPro" id="IPR000760">
    <property type="entry name" value="Inositol_monophosphatase-like"/>
</dbReference>
<gene>
    <name evidence="7" type="ORF">METZ01_LOCUS215124</name>
</gene>
<evidence type="ECO:0000256" key="1">
    <source>
        <dbReference type="ARBA" id="ARBA00001033"/>
    </source>
</evidence>
<comment type="cofactor">
    <cofactor evidence="2">
        <name>Mg(2+)</name>
        <dbReference type="ChEBI" id="CHEBI:18420"/>
    </cofactor>
</comment>
<accession>A0A382FH19</accession>
<dbReference type="CDD" id="cd01639">
    <property type="entry name" value="IMPase"/>
    <property type="match status" value="1"/>
</dbReference>
<sequence length="213" mass="23736">LKVEEVLINTLKYYYPSASFITEEKGKIEGQGETIVIDPIDGTSNFIHGIPLVAIVIGKMVNKEITDGIIYNPILDEFFWTSKGKGAWCNNKRLRVSKRQKLIDCLIGTGIPNGDRTYENYLEQINSVTKNCAGLRRMGAASIDLAYVAAGKLDGFWEKNLNLWDVSTGVLLIREAGGKVTEPEGNDWTINSRDILASNLFIHSELQEKLTLL</sequence>
<feature type="non-terminal residue" evidence="7">
    <location>
        <position position="1"/>
    </location>
</feature>
<dbReference type="SUPFAM" id="SSF56655">
    <property type="entry name" value="Carbohydrate phosphatase"/>
    <property type="match status" value="1"/>
</dbReference>
<keyword evidence="4" id="KW-0479">Metal-binding</keyword>
<keyword evidence="6" id="KW-0460">Magnesium</keyword>
<reference evidence="7" key="1">
    <citation type="submission" date="2018-05" db="EMBL/GenBank/DDBJ databases">
        <authorList>
            <person name="Lanie J.A."/>
            <person name="Ng W.-L."/>
            <person name="Kazmierczak K.M."/>
            <person name="Andrzejewski T.M."/>
            <person name="Davidsen T.M."/>
            <person name="Wayne K.J."/>
            <person name="Tettelin H."/>
            <person name="Glass J.I."/>
            <person name="Rusch D."/>
            <person name="Podicherti R."/>
            <person name="Tsui H.-C.T."/>
            <person name="Winkler M.E."/>
        </authorList>
    </citation>
    <scope>NUCLEOTIDE SEQUENCE</scope>
</reference>
<dbReference type="GO" id="GO:0046872">
    <property type="term" value="F:metal ion binding"/>
    <property type="evidence" value="ECO:0007669"/>
    <property type="project" value="UniProtKB-KW"/>
</dbReference>
<dbReference type="InterPro" id="IPR020583">
    <property type="entry name" value="Inositol_monoP_metal-BS"/>
</dbReference>
<dbReference type="GO" id="GO:0007165">
    <property type="term" value="P:signal transduction"/>
    <property type="evidence" value="ECO:0007669"/>
    <property type="project" value="TreeGrafter"/>
</dbReference>
<protein>
    <recommendedName>
        <fullName evidence="3">inositol-phosphate phosphatase</fullName>
        <ecNumber evidence="3">3.1.3.25</ecNumber>
    </recommendedName>
</protein>
<name>A0A382FH19_9ZZZZ</name>
<organism evidence="7">
    <name type="scientific">marine metagenome</name>
    <dbReference type="NCBI Taxonomy" id="408172"/>
    <lineage>
        <taxon>unclassified sequences</taxon>
        <taxon>metagenomes</taxon>
        <taxon>ecological metagenomes</taxon>
    </lineage>
</organism>
<dbReference type="PRINTS" id="PR00377">
    <property type="entry name" value="IMPHPHTASES"/>
</dbReference>
<dbReference type="PANTHER" id="PTHR20854">
    <property type="entry name" value="INOSITOL MONOPHOSPHATASE"/>
    <property type="match status" value="1"/>
</dbReference>
<proteinExistence type="predicted"/>
<evidence type="ECO:0000256" key="5">
    <source>
        <dbReference type="ARBA" id="ARBA00022801"/>
    </source>
</evidence>
<dbReference type="PANTHER" id="PTHR20854:SF4">
    <property type="entry name" value="INOSITOL-1-MONOPHOSPHATASE-RELATED"/>
    <property type="match status" value="1"/>
</dbReference>
<dbReference type="PROSITE" id="PS00629">
    <property type="entry name" value="IMP_1"/>
    <property type="match status" value="1"/>
</dbReference>
<evidence type="ECO:0000256" key="6">
    <source>
        <dbReference type="ARBA" id="ARBA00022842"/>
    </source>
</evidence>
<dbReference type="GO" id="GO:0008934">
    <property type="term" value="F:inositol monophosphate 1-phosphatase activity"/>
    <property type="evidence" value="ECO:0007669"/>
    <property type="project" value="InterPro"/>
</dbReference>
<keyword evidence="5" id="KW-0378">Hydrolase</keyword>
<evidence type="ECO:0000256" key="4">
    <source>
        <dbReference type="ARBA" id="ARBA00022723"/>
    </source>
</evidence>
<evidence type="ECO:0000313" key="7">
    <source>
        <dbReference type="EMBL" id="SVB62270.1"/>
    </source>
</evidence>
<dbReference type="Gene3D" id="3.30.540.10">
    <property type="entry name" value="Fructose-1,6-Bisphosphatase, subunit A, domain 1"/>
    <property type="match status" value="1"/>
</dbReference>
<dbReference type="EC" id="3.1.3.25" evidence="3"/>
<dbReference type="EMBL" id="UINC01049924">
    <property type="protein sequence ID" value="SVB62270.1"/>
    <property type="molecule type" value="Genomic_DNA"/>
</dbReference>
<dbReference type="InterPro" id="IPR033942">
    <property type="entry name" value="IMPase"/>
</dbReference>
<comment type="catalytic activity">
    <reaction evidence="1">
        <text>a myo-inositol phosphate + H2O = myo-inositol + phosphate</text>
        <dbReference type="Rhea" id="RHEA:24056"/>
        <dbReference type="ChEBI" id="CHEBI:15377"/>
        <dbReference type="ChEBI" id="CHEBI:17268"/>
        <dbReference type="ChEBI" id="CHEBI:43474"/>
        <dbReference type="ChEBI" id="CHEBI:84139"/>
        <dbReference type="EC" id="3.1.3.25"/>
    </reaction>
</comment>
<dbReference type="Pfam" id="PF00459">
    <property type="entry name" value="Inositol_P"/>
    <property type="match status" value="1"/>
</dbReference>
<dbReference type="Gene3D" id="3.40.190.80">
    <property type="match status" value="1"/>
</dbReference>
<evidence type="ECO:0000256" key="3">
    <source>
        <dbReference type="ARBA" id="ARBA00013106"/>
    </source>
</evidence>
<evidence type="ECO:0000256" key="2">
    <source>
        <dbReference type="ARBA" id="ARBA00001946"/>
    </source>
</evidence>
<dbReference type="GO" id="GO:0006020">
    <property type="term" value="P:inositol metabolic process"/>
    <property type="evidence" value="ECO:0007669"/>
    <property type="project" value="TreeGrafter"/>
</dbReference>
<dbReference type="AlphaFoldDB" id="A0A382FH19"/>